<dbReference type="STRING" id="1903179.BI347_08695"/>
<dbReference type="PANTHER" id="PTHR39176">
    <property type="entry name" value="PERIPLASMIC PROTEIN-RELATED"/>
    <property type="match status" value="1"/>
</dbReference>
<dbReference type="PANTHER" id="PTHR39176:SF1">
    <property type="entry name" value="PERIPLASMIC PROTEIN"/>
    <property type="match status" value="1"/>
</dbReference>
<dbReference type="Pfam" id="PF07007">
    <property type="entry name" value="LprI"/>
    <property type="match status" value="1"/>
</dbReference>
<dbReference type="RefSeq" id="WP_071115721.1">
    <property type="nucleotide sequence ID" value="NZ_MKCS01000001.1"/>
</dbReference>
<feature type="chain" id="PRO_5010359541" description="Lysozyme inhibitor LprI-like N-terminal domain-containing protein" evidence="1">
    <location>
        <begin position="23"/>
        <end position="135"/>
    </location>
</feature>
<sequence>MKILPLLPSAMLLALLSVQAQACGDEAALYSRSYDQCMEQAASTAAMQDCIAAEHAGQDKLLNDNYKKLMAALTAPRQPQLREAQQLWLRYRDANCRLYADPAGGTAAALAAADCALAATAARAVELAKLMPEQH</sequence>
<dbReference type="Gene3D" id="1.20.1270.180">
    <property type="match status" value="1"/>
</dbReference>
<organism evidence="3 4">
    <name type="scientific">Chromobacterium sphagni</name>
    <dbReference type="NCBI Taxonomy" id="1903179"/>
    <lineage>
        <taxon>Bacteria</taxon>
        <taxon>Pseudomonadati</taxon>
        <taxon>Pseudomonadota</taxon>
        <taxon>Betaproteobacteria</taxon>
        <taxon>Neisseriales</taxon>
        <taxon>Chromobacteriaceae</taxon>
        <taxon>Chromobacterium</taxon>
    </lineage>
</organism>
<gene>
    <name evidence="3" type="ORF">BI347_08695</name>
</gene>
<name>A0A1S1X2G9_9NEIS</name>
<keyword evidence="1" id="KW-0732">Signal</keyword>
<dbReference type="OrthoDB" id="7340239at2"/>
<dbReference type="AlphaFoldDB" id="A0A1S1X2G9"/>
<accession>A0A1S1X2G9</accession>
<feature type="signal peptide" evidence="1">
    <location>
        <begin position="1"/>
        <end position="22"/>
    </location>
</feature>
<dbReference type="EMBL" id="MKCS01000001">
    <property type="protein sequence ID" value="OHX13585.1"/>
    <property type="molecule type" value="Genomic_DNA"/>
</dbReference>
<protein>
    <recommendedName>
        <fullName evidence="2">Lysozyme inhibitor LprI-like N-terminal domain-containing protein</fullName>
    </recommendedName>
</protein>
<dbReference type="Proteomes" id="UP000180088">
    <property type="component" value="Unassembled WGS sequence"/>
</dbReference>
<proteinExistence type="predicted"/>
<dbReference type="InterPro" id="IPR009739">
    <property type="entry name" value="LprI-like_N"/>
</dbReference>
<evidence type="ECO:0000313" key="4">
    <source>
        <dbReference type="Proteomes" id="UP000180088"/>
    </source>
</evidence>
<evidence type="ECO:0000256" key="1">
    <source>
        <dbReference type="SAM" id="SignalP"/>
    </source>
</evidence>
<feature type="domain" description="Lysozyme inhibitor LprI-like N-terminal" evidence="2">
    <location>
        <begin position="37"/>
        <end position="127"/>
    </location>
</feature>
<reference evidence="3 4" key="1">
    <citation type="submission" date="2016-09" db="EMBL/GenBank/DDBJ databases">
        <title>Chromobacterium muskegensis sp. nov., an insecticidal bacterium isolated from Sphagnum bogs.</title>
        <authorList>
            <person name="Sparks M.E."/>
            <person name="Blackburn M.B."/>
            <person name="Gundersen-Rindal D.E."/>
            <person name="Mitchell A."/>
            <person name="Farrar R."/>
            <person name="Kuhar D."/>
        </authorList>
    </citation>
    <scope>NUCLEOTIDE SEQUENCE [LARGE SCALE GENOMIC DNA]</scope>
    <source>
        <strain evidence="3 4">37-2</strain>
    </source>
</reference>
<evidence type="ECO:0000313" key="3">
    <source>
        <dbReference type="EMBL" id="OHX13585.1"/>
    </source>
</evidence>
<comment type="caution">
    <text evidence="3">The sequence shown here is derived from an EMBL/GenBank/DDBJ whole genome shotgun (WGS) entry which is preliminary data.</text>
</comment>
<evidence type="ECO:0000259" key="2">
    <source>
        <dbReference type="Pfam" id="PF07007"/>
    </source>
</evidence>